<name>A0AA39GR65_SARSR</name>
<comment type="catalytic activity">
    <reaction evidence="5">
        <text>(S)-2-hydroxyglutarate + A = 2-oxoglutarate + AH2</text>
        <dbReference type="Rhea" id="RHEA:21252"/>
        <dbReference type="ChEBI" id="CHEBI:13193"/>
        <dbReference type="ChEBI" id="CHEBI:16782"/>
        <dbReference type="ChEBI" id="CHEBI:16810"/>
        <dbReference type="ChEBI" id="CHEBI:17499"/>
        <dbReference type="EC" id="1.1.99.2"/>
    </reaction>
</comment>
<comment type="caution">
    <text evidence="10">The sequence shown here is derived from an EMBL/GenBank/DDBJ whole genome shotgun (WGS) entry which is preliminary data.</text>
</comment>
<protein>
    <recommendedName>
        <fullName evidence="8">L-2-hydroxyglutarate dehydrogenase, mitochondrial</fullName>
        <ecNumber evidence="7">1.1.99.2</ecNumber>
    </recommendedName>
</protein>
<evidence type="ECO:0000256" key="3">
    <source>
        <dbReference type="ARBA" id="ARBA00022827"/>
    </source>
</evidence>
<dbReference type="EC" id="1.1.99.2" evidence="7"/>
<evidence type="ECO:0000256" key="4">
    <source>
        <dbReference type="ARBA" id="ARBA00023002"/>
    </source>
</evidence>
<evidence type="ECO:0000256" key="8">
    <source>
        <dbReference type="ARBA" id="ARBA00041137"/>
    </source>
</evidence>
<evidence type="ECO:0000256" key="2">
    <source>
        <dbReference type="ARBA" id="ARBA00022630"/>
    </source>
</evidence>
<dbReference type="GO" id="GO:0047545">
    <property type="term" value="F:(S)-2-hydroxyglutarate dehydrogenase activity"/>
    <property type="evidence" value="ECO:0007669"/>
    <property type="project" value="UniProtKB-EC"/>
</dbReference>
<accession>A0AA39GR65</accession>
<evidence type="ECO:0000313" key="10">
    <source>
        <dbReference type="EMBL" id="KAK0391059.1"/>
    </source>
</evidence>
<evidence type="ECO:0000259" key="9">
    <source>
        <dbReference type="Pfam" id="PF01266"/>
    </source>
</evidence>
<keyword evidence="4" id="KW-0560">Oxidoreductase</keyword>
<feature type="domain" description="FAD dependent oxidoreductase" evidence="9">
    <location>
        <begin position="38"/>
        <end position="405"/>
    </location>
</feature>
<evidence type="ECO:0000256" key="1">
    <source>
        <dbReference type="ARBA" id="ARBA00001974"/>
    </source>
</evidence>
<comment type="cofactor">
    <cofactor evidence="1">
        <name>FAD</name>
        <dbReference type="ChEBI" id="CHEBI:57692"/>
    </cofactor>
</comment>
<dbReference type="InterPro" id="IPR036188">
    <property type="entry name" value="FAD/NAD-bd_sf"/>
</dbReference>
<comment type="similarity">
    <text evidence="6">Belongs to the L2HGDH family.</text>
</comment>
<keyword evidence="3" id="KW-0274">FAD</keyword>
<dbReference type="SUPFAM" id="SSF51905">
    <property type="entry name" value="FAD/NAD(P)-binding domain"/>
    <property type="match status" value="1"/>
</dbReference>
<dbReference type="Gene3D" id="3.30.9.10">
    <property type="entry name" value="D-Amino Acid Oxidase, subunit A, domain 2"/>
    <property type="match status" value="1"/>
</dbReference>
<reference evidence="10" key="1">
    <citation type="submission" date="2022-10" db="EMBL/GenBank/DDBJ databases">
        <title>Determination and structural analysis of whole genome sequence of Sarocladium strictum F4-1.</title>
        <authorList>
            <person name="Hu L."/>
            <person name="Jiang Y."/>
        </authorList>
    </citation>
    <scope>NUCLEOTIDE SEQUENCE</scope>
    <source>
        <strain evidence="10">F4-1</strain>
    </source>
</reference>
<evidence type="ECO:0000256" key="5">
    <source>
        <dbReference type="ARBA" id="ARBA00036066"/>
    </source>
</evidence>
<dbReference type="Pfam" id="PF01266">
    <property type="entry name" value="DAO"/>
    <property type="match status" value="1"/>
</dbReference>
<dbReference type="PANTHER" id="PTHR43104:SF4">
    <property type="entry name" value="L-2-HYDROXYGLUTARATE DEHYDROGENASE, MITOCHONDRIAL"/>
    <property type="match status" value="1"/>
</dbReference>
<dbReference type="Gene3D" id="3.50.50.60">
    <property type="entry name" value="FAD/NAD(P)-binding domain"/>
    <property type="match status" value="1"/>
</dbReference>
<dbReference type="Proteomes" id="UP001175261">
    <property type="component" value="Unassembled WGS sequence"/>
</dbReference>
<organism evidence="10 11">
    <name type="scientific">Sarocladium strictum</name>
    <name type="common">Black bundle disease fungus</name>
    <name type="synonym">Acremonium strictum</name>
    <dbReference type="NCBI Taxonomy" id="5046"/>
    <lineage>
        <taxon>Eukaryota</taxon>
        <taxon>Fungi</taxon>
        <taxon>Dikarya</taxon>
        <taxon>Ascomycota</taxon>
        <taxon>Pezizomycotina</taxon>
        <taxon>Sordariomycetes</taxon>
        <taxon>Hypocreomycetidae</taxon>
        <taxon>Hypocreales</taxon>
        <taxon>Sarocladiaceae</taxon>
        <taxon>Sarocladium</taxon>
    </lineage>
</organism>
<gene>
    <name evidence="10" type="ORF">NLU13_0561</name>
</gene>
<dbReference type="PANTHER" id="PTHR43104">
    <property type="entry name" value="L-2-HYDROXYGLUTARATE DEHYDROGENASE, MITOCHONDRIAL"/>
    <property type="match status" value="1"/>
</dbReference>
<evidence type="ECO:0000313" key="11">
    <source>
        <dbReference type="Proteomes" id="UP001175261"/>
    </source>
</evidence>
<dbReference type="InterPro" id="IPR006076">
    <property type="entry name" value="FAD-dep_OxRdtase"/>
</dbReference>
<keyword evidence="11" id="KW-1185">Reference proteome</keyword>
<evidence type="ECO:0000256" key="6">
    <source>
        <dbReference type="ARBA" id="ARBA00037941"/>
    </source>
</evidence>
<dbReference type="EMBL" id="JAPDFR010000001">
    <property type="protein sequence ID" value="KAK0391059.1"/>
    <property type="molecule type" value="Genomic_DNA"/>
</dbReference>
<sequence>MLTRPLISRASGRSCWAAVRKALFSSSAARQADFTHTVVGGGVVGLAIARQLAQRPNTTTLLIERHASVGTETSSRNSEVIHAGIYYGPSSLKTQLCVHGKHLLYDFCEKHSVGHRRTGKWIVAQNDVQREALEGIHRLCGEIGVDVRWVGEEEIEREGEGVRAVKGALDSPTTGIVDSHGLMMCLLGLFEDAGGVVAVNSPVESVTPLGSGTPGSSGWEVSVRDGFSGEASTITTETFINAAGLGSVDIHNSIVPPEQHKQLFYAKGNYFSYAASTHSISRLIYPAPEPGAGGLGTHLTLDLGGRIRFGPDVEWVDSPEDLAVNAGRKDLAIAEIKKYLPGVDESALVPDYAGIRPKLGKRGAVTAGKGFHDFIIRKEDGYEGWINLLGIESPGLTSSLAIAERVDGLMYGSVKE</sequence>
<proteinExistence type="inferred from homology"/>
<evidence type="ECO:0000256" key="7">
    <source>
        <dbReference type="ARBA" id="ARBA00038878"/>
    </source>
</evidence>
<keyword evidence="2" id="KW-0285">Flavoprotein</keyword>
<dbReference type="AlphaFoldDB" id="A0AA39GR65"/>